<dbReference type="Gene3D" id="2.160.20.10">
    <property type="entry name" value="Single-stranded right-handed beta-helix, Pectin lyase-like"/>
    <property type="match status" value="1"/>
</dbReference>
<dbReference type="AlphaFoldDB" id="A0A7L5C071"/>
<dbReference type="KEGG" id="hdh:G5B40_12215"/>
<sequence length="897" mass="93559">MVITVSDSAGLILALNAATGGERIELLAGDYESVTLKDYRFDTPVTITSVEADAPTIFGGRVNVVDSEGLNFEDLHFKLADDVPASWAAQFAVVGSEDVSITNVALEGRIATTEDGPAPEDVTPENYTMKVVADYAFGLGFSIAGSNDVTIDNVDISAVRIGLKIYETENFELVNSHLHDIRSDGVNIAGSSDIRIADNLFDSFHPYTSYEYPFSDHPDFIQYWGTNGEGGIHDLEIAGNLFLQGTGGTTQAIYGRMNNNSGDLGDTTFTGLSIHDNLINTSHPNALLVSDWRDVEVYNNTLLPAPPPPGVPLTTDGLPRILVTTDARPIDGGYDLTLGILPENVMVADNLVVGKKDGYGVSVDYFDPREMADQNVVIGDNALLSVERTSSNFWGNLFPDLLDTPATDVSNLIGLDIGGVTEIADWLVEAAAKVDTVSPRQVAGGDGDDVLVATELGGTLIGGAGDDLLSGGAGQDLLIGGLGGDTMTGGGRGDTFSLSAPPKGGHAVDVITDLNFDAGDHIILGEGFPRGFFDDDLDPDNAMGTFAGDSGVILHDAADIEELLMSENVTGVTTEAGDLELRFDFDGYGGVDYVLRLEGYAKAEGDRTDATDGSGGDDASDGSDRADASDGSDGADAPDEDAPTDTAAAPAGQDIIGTENGDRLVGTAAAETIDGLGGRDLYFGGGGGDILVMGDQDGDQFRGFDASVDQLDLSAWGVQGFDELSIFERPSGSASENGPSITIRDLAGVNVTHTFGENGLSAADFTAANFIFADTADLEVIGTSDTAGEQLFGRAGHDRLDGGAGYNAMTGFGGDDIFVIGLGRGDIVKDFGNGADRLDLTAWGATSLDDLKITESAGMISISDSSWRLARLERGETGVSAADLTEESFIFADSLVG</sequence>
<dbReference type="RefSeq" id="WP_165099016.1">
    <property type="nucleotide sequence ID" value="NZ_CP049056.1"/>
</dbReference>
<accession>A0A7L5C071</accession>
<dbReference type="Gene3D" id="2.150.10.10">
    <property type="entry name" value="Serralysin-like metalloprotease, C-terminal"/>
    <property type="match status" value="2"/>
</dbReference>
<dbReference type="EMBL" id="CP049056">
    <property type="protein sequence ID" value="QIE56157.1"/>
    <property type="molecule type" value="Genomic_DNA"/>
</dbReference>
<feature type="region of interest" description="Disordered" evidence="1">
    <location>
        <begin position="605"/>
        <end position="663"/>
    </location>
</feature>
<dbReference type="Proteomes" id="UP000503336">
    <property type="component" value="Chromosome"/>
</dbReference>
<dbReference type="PROSITE" id="PS00330">
    <property type="entry name" value="HEMOLYSIN_CALCIUM"/>
    <property type="match status" value="1"/>
</dbReference>
<proteinExistence type="predicted"/>
<dbReference type="InterPro" id="IPR011049">
    <property type="entry name" value="Serralysin-like_metalloprot_C"/>
</dbReference>
<gene>
    <name evidence="2" type="ORF">G5B40_12215</name>
</gene>
<reference evidence="2 3" key="1">
    <citation type="submission" date="2020-02" db="EMBL/GenBank/DDBJ databases">
        <title>complete genome sequence of Rhodobacteraceae bacterium.</title>
        <authorList>
            <person name="Park J."/>
            <person name="Kim Y.-S."/>
            <person name="Kim K.-H."/>
        </authorList>
    </citation>
    <scope>NUCLEOTIDE SEQUENCE [LARGE SCALE GENOMIC DNA]</scope>
    <source>
        <strain evidence="2 3">RR4-56</strain>
    </source>
</reference>
<dbReference type="SUPFAM" id="SSF51120">
    <property type="entry name" value="beta-Roll"/>
    <property type="match status" value="3"/>
</dbReference>
<name>A0A7L5C071_9RHOB</name>
<protein>
    <recommendedName>
        <fullName evidence="4">Right handed beta helix domain-containing protein</fullName>
    </recommendedName>
</protein>
<dbReference type="PRINTS" id="PR00313">
    <property type="entry name" value="CABNDNGRPT"/>
</dbReference>
<dbReference type="InterPro" id="IPR011050">
    <property type="entry name" value="Pectin_lyase_fold/virulence"/>
</dbReference>
<dbReference type="InterPro" id="IPR012334">
    <property type="entry name" value="Pectin_lyas_fold"/>
</dbReference>
<dbReference type="InterPro" id="IPR018511">
    <property type="entry name" value="Hemolysin-typ_Ca-bd_CS"/>
</dbReference>
<organism evidence="2 3">
    <name type="scientific">Pikeienuella piscinae</name>
    <dbReference type="NCBI Taxonomy" id="2748098"/>
    <lineage>
        <taxon>Bacteria</taxon>
        <taxon>Pseudomonadati</taxon>
        <taxon>Pseudomonadota</taxon>
        <taxon>Alphaproteobacteria</taxon>
        <taxon>Rhodobacterales</taxon>
        <taxon>Paracoccaceae</taxon>
        <taxon>Pikeienuella</taxon>
    </lineage>
</organism>
<evidence type="ECO:0008006" key="4">
    <source>
        <dbReference type="Google" id="ProtNLM"/>
    </source>
</evidence>
<dbReference type="SUPFAM" id="SSF51126">
    <property type="entry name" value="Pectin lyase-like"/>
    <property type="match status" value="1"/>
</dbReference>
<evidence type="ECO:0000313" key="2">
    <source>
        <dbReference type="EMBL" id="QIE56157.1"/>
    </source>
</evidence>
<evidence type="ECO:0000256" key="1">
    <source>
        <dbReference type="SAM" id="MobiDB-lite"/>
    </source>
</evidence>
<evidence type="ECO:0000313" key="3">
    <source>
        <dbReference type="Proteomes" id="UP000503336"/>
    </source>
</evidence>
<keyword evidence="3" id="KW-1185">Reference proteome</keyword>